<dbReference type="AlphaFoldDB" id="A0A9P5U4D8"/>
<dbReference type="Proteomes" id="UP000772434">
    <property type="component" value="Unassembled WGS sequence"/>
</dbReference>
<accession>A0A9P5U4D8</accession>
<proteinExistence type="predicted"/>
<dbReference type="OrthoDB" id="2686745at2759"/>
<name>A0A9P5U4D8_9AGAR</name>
<reference evidence="1" key="1">
    <citation type="submission" date="2020-11" db="EMBL/GenBank/DDBJ databases">
        <authorList>
            <consortium name="DOE Joint Genome Institute"/>
            <person name="Ahrendt S."/>
            <person name="Riley R."/>
            <person name="Andreopoulos W."/>
            <person name="Labutti K."/>
            <person name="Pangilinan J."/>
            <person name="Ruiz-Duenas F.J."/>
            <person name="Barrasa J.M."/>
            <person name="Sanchez-Garcia M."/>
            <person name="Camarero S."/>
            <person name="Miyauchi S."/>
            <person name="Serrano A."/>
            <person name="Linde D."/>
            <person name="Babiker R."/>
            <person name="Drula E."/>
            <person name="Ayuso-Fernandez I."/>
            <person name="Pacheco R."/>
            <person name="Padilla G."/>
            <person name="Ferreira P."/>
            <person name="Barriuso J."/>
            <person name="Kellner H."/>
            <person name="Castanera R."/>
            <person name="Alfaro M."/>
            <person name="Ramirez L."/>
            <person name="Pisabarro A.G."/>
            <person name="Kuo A."/>
            <person name="Tritt A."/>
            <person name="Lipzen A."/>
            <person name="He G."/>
            <person name="Yan M."/>
            <person name="Ng V."/>
            <person name="Cullen D."/>
            <person name="Martin F."/>
            <person name="Rosso M.-N."/>
            <person name="Henrissat B."/>
            <person name="Hibbett D."/>
            <person name="Martinez A.T."/>
            <person name="Grigoriev I.V."/>
        </authorList>
    </citation>
    <scope>NUCLEOTIDE SEQUENCE</scope>
    <source>
        <strain evidence="1">AH 40177</strain>
    </source>
</reference>
<dbReference type="EMBL" id="JADNRY010000103">
    <property type="protein sequence ID" value="KAF9065509.1"/>
    <property type="molecule type" value="Genomic_DNA"/>
</dbReference>
<organism evidence="1 2">
    <name type="scientific">Rhodocollybia butyracea</name>
    <dbReference type="NCBI Taxonomy" id="206335"/>
    <lineage>
        <taxon>Eukaryota</taxon>
        <taxon>Fungi</taxon>
        <taxon>Dikarya</taxon>
        <taxon>Basidiomycota</taxon>
        <taxon>Agaricomycotina</taxon>
        <taxon>Agaricomycetes</taxon>
        <taxon>Agaricomycetidae</taxon>
        <taxon>Agaricales</taxon>
        <taxon>Marasmiineae</taxon>
        <taxon>Omphalotaceae</taxon>
        <taxon>Rhodocollybia</taxon>
    </lineage>
</organism>
<protein>
    <submittedName>
        <fullName evidence="1">Uncharacterized protein</fullName>
    </submittedName>
</protein>
<keyword evidence="2" id="KW-1185">Reference proteome</keyword>
<gene>
    <name evidence="1" type="ORF">BDP27DRAFT_1424817</name>
</gene>
<evidence type="ECO:0000313" key="1">
    <source>
        <dbReference type="EMBL" id="KAF9065509.1"/>
    </source>
</evidence>
<comment type="caution">
    <text evidence="1">The sequence shown here is derived from an EMBL/GenBank/DDBJ whole genome shotgun (WGS) entry which is preliminary data.</text>
</comment>
<sequence length="126" mass="14623">MIRKPRGQVSRRAIGGYNLDEAADWTTEQSDELKKYIKHVVETELDCMLPFTRQPRNSIVSIREAALLRFPWLMNYTDLWVVNDLIRRRLQLRKSELRKRNEALLATEARARASRKSALEAAAVAV</sequence>
<evidence type="ECO:0000313" key="2">
    <source>
        <dbReference type="Proteomes" id="UP000772434"/>
    </source>
</evidence>